<proteinExistence type="predicted"/>
<name>A0ABS2KR05_9NOCA</name>
<dbReference type="RefSeq" id="WP_204867195.1">
    <property type="nucleotide sequence ID" value="NZ_JAFBBK010000001.1"/>
</dbReference>
<feature type="compositionally biased region" description="Low complexity" evidence="1">
    <location>
        <begin position="96"/>
        <end position="115"/>
    </location>
</feature>
<evidence type="ECO:0000313" key="3">
    <source>
        <dbReference type="EMBL" id="MBM7414401.1"/>
    </source>
</evidence>
<evidence type="ECO:0000313" key="4">
    <source>
        <dbReference type="Proteomes" id="UP000703038"/>
    </source>
</evidence>
<keyword evidence="4" id="KW-1185">Reference proteome</keyword>
<feature type="transmembrane region" description="Helical" evidence="2">
    <location>
        <begin position="175"/>
        <end position="196"/>
    </location>
</feature>
<keyword evidence="2" id="KW-0472">Membrane</keyword>
<dbReference type="Proteomes" id="UP000703038">
    <property type="component" value="Unassembled WGS sequence"/>
</dbReference>
<dbReference type="EMBL" id="JAFBBK010000001">
    <property type="protein sequence ID" value="MBM7414401.1"/>
    <property type="molecule type" value="Genomic_DNA"/>
</dbReference>
<feature type="compositionally biased region" description="Polar residues" evidence="1">
    <location>
        <begin position="24"/>
        <end position="38"/>
    </location>
</feature>
<gene>
    <name evidence="3" type="ORF">JOE42_001134</name>
</gene>
<organism evidence="3 4">
    <name type="scientific">Rhodococcoides corynebacterioides</name>
    <dbReference type="NCBI Taxonomy" id="53972"/>
    <lineage>
        <taxon>Bacteria</taxon>
        <taxon>Bacillati</taxon>
        <taxon>Actinomycetota</taxon>
        <taxon>Actinomycetes</taxon>
        <taxon>Mycobacteriales</taxon>
        <taxon>Nocardiaceae</taxon>
        <taxon>Rhodococcoides</taxon>
    </lineage>
</organism>
<feature type="compositionally biased region" description="Basic and acidic residues" evidence="1">
    <location>
        <begin position="1"/>
        <end position="11"/>
    </location>
</feature>
<feature type="transmembrane region" description="Helical" evidence="2">
    <location>
        <begin position="202"/>
        <end position="220"/>
    </location>
</feature>
<keyword evidence="2" id="KW-0812">Transmembrane</keyword>
<feature type="region of interest" description="Disordered" evidence="1">
    <location>
        <begin position="1"/>
        <end position="115"/>
    </location>
</feature>
<protein>
    <submittedName>
        <fullName evidence="3">TM2 domain-containing membrane protein YozV</fullName>
    </submittedName>
</protein>
<evidence type="ECO:0000256" key="1">
    <source>
        <dbReference type="SAM" id="MobiDB-lite"/>
    </source>
</evidence>
<comment type="caution">
    <text evidence="3">The sequence shown here is derived from an EMBL/GenBank/DDBJ whole genome shotgun (WGS) entry which is preliminary data.</text>
</comment>
<reference evidence="3 4" key="1">
    <citation type="submission" date="2021-01" db="EMBL/GenBank/DDBJ databases">
        <title>Genomics of switchgrass bacterial isolates.</title>
        <authorList>
            <person name="Shade A."/>
        </authorList>
    </citation>
    <scope>NUCLEOTIDE SEQUENCE [LARGE SCALE GENOMIC DNA]</scope>
    <source>
        <strain evidence="3 4">PvP111</strain>
    </source>
</reference>
<sequence>MTDPDKPDLTKKSTGSDPVGSDDVTGSTPGPGWNTNASFGEGPGSGAYPSYPSPGTYPEPSAGDTAAFGYPVGEYGSWNREPESTDWSARPAADTPYSQPQYGQPQYGQPQYGQSPFPGGYGVDPMAPFGRDLATGEPFGDKSKVTAGVLQLAPLLFGLPLGIGRFYIGSTVLGVAQLVSFIVSVLLTVTIIGALIGIPLYAAVWLWCLVDGIVMLVSKVRDGNGRLLKP</sequence>
<accession>A0ABS2KR05</accession>
<keyword evidence="2" id="KW-1133">Transmembrane helix</keyword>
<evidence type="ECO:0000256" key="2">
    <source>
        <dbReference type="SAM" id="Phobius"/>
    </source>
</evidence>